<dbReference type="AlphaFoldDB" id="A0AAV7F037"/>
<comment type="caution">
    <text evidence="1">The sequence shown here is derived from an EMBL/GenBank/DDBJ whole genome shotgun (WGS) entry which is preliminary data.</text>
</comment>
<protein>
    <submittedName>
        <fullName evidence="1">Uncharacterized protein</fullName>
    </submittedName>
</protein>
<reference evidence="1 2" key="1">
    <citation type="submission" date="2021-07" db="EMBL/GenBank/DDBJ databases">
        <title>The Aristolochia fimbriata genome: insights into angiosperm evolution, floral development and chemical biosynthesis.</title>
        <authorList>
            <person name="Jiao Y."/>
        </authorList>
    </citation>
    <scope>NUCLEOTIDE SEQUENCE [LARGE SCALE GENOMIC DNA]</scope>
    <source>
        <strain evidence="1">IBCAS-2021</strain>
        <tissue evidence="1">Leaf</tissue>
    </source>
</reference>
<organism evidence="1 2">
    <name type="scientific">Aristolochia fimbriata</name>
    <name type="common">White veined hardy Dutchman's pipe vine</name>
    <dbReference type="NCBI Taxonomy" id="158543"/>
    <lineage>
        <taxon>Eukaryota</taxon>
        <taxon>Viridiplantae</taxon>
        <taxon>Streptophyta</taxon>
        <taxon>Embryophyta</taxon>
        <taxon>Tracheophyta</taxon>
        <taxon>Spermatophyta</taxon>
        <taxon>Magnoliopsida</taxon>
        <taxon>Magnoliidae</taxon>
        <taxon>Piperales</taxon>
        <taxon>Aristolochiaceae</taxon>
        <taxon>Aristolochia</taxon>
    </lineage>
</organism>
<accession>A0AAV7F037</accession>
<evidence type="ECO:0000313" key="2">
    <source>
        <dbReference type="Proteomes" id="UP000825729"/>
    </source>
</evidence>
<proteinExistence type="predicted"/>
<sequence length="155" mass="17407">MAPWHPKRREQIGLHFTFAVLCTPRYSDLEGPTDERRNEDYQTWPACKLATEPGQGQLCRLFLYDVGRKTLTLYRTPCAQFRGSLHLAVKLGSSGFENRNSNVSLNAPSNNSSPNPSIFSAKCEARRNKHHHHPEISALKNPTGRGNSIPCSSIF</sequence>
<name>A0AAV7F037_ARIFI</name>
<evidence type="ECO:0000313" key="1">
    <source>
        <dbReference type="EMBL" id="KAG9454447.1"/>
    </source>
</evidence>
<gene>
    <name evidence="1" type="ORF">H6P81_007351</name>
</gene>
<dbReference type="Proteomes" id="UP000825729">
    <property type="component" value="Unassembled WGS sequence"/>
</dbReference>
<keyword evidence="2" id="KW-1185">Reference proteome</keyword>
<dbReference type="EMBL" id="JAINDJ010000003">
    <property type="protein sequence ID" value="KAG9454447.1"/>
    <property type="molecule type" value="Genomic_DNA"/>
</dbReference>